<proteinExistence type="predicted"/>
<evidence type="ECO:0000313" key="1">
    <source>
        <dbReference type="EMBL" id="PQJ08863.1"/>
    </source>
</evidence>
<gene>
    <name evidence="1" type="ORF">CJD36_022230</name>
</gene>
<dbReference type="AlphaFoldDB" id="A0A2S7SPM6"/>
<name>A0A2S7SPM6_9BACT</name>
<accession>A0A2S7SPM6</accession>
<dbReference type="EMBL" id="PPSL01000011">
    <property type="protein sequence ID" value="PQJ08863.1"/>
    <property type="molecule type" value="Genomic_DNA"/>
</dbReference>
<organism evidence="1 2">
    <name type="scientific">Flavipsychrobacter stenotrophus</name>
    <dbReference type="NCBI Taxonomy" id="2077091"/>
    <lineage>
        <taxon>Bacteria</taxon>
        <taxon>Pseudomonadati</taxon>
        <taxon>Bacteroidota</taxon>
        <taxon>Chitinophagia</taxon>
        <taxon>Chitinophagales</taxon>
        <taxon>Chitinophagaceae</taxon>
        <taxon>Flavipsychrobacter</taxon>
    </lineage>
</organism>
<comment type="caution">
    <text evidence="1">The sequence shown here is derived from an EMBL/GenBank/DDBJ whole genome shotgun (WGS) entry which is preliminary data.</text>
</comment>
<protein>
    <submittedName>
        <fullName evidence="1">Uncharacterized protein</fullName>
    </submittedName>
</protein>
<dbReference type="Proteomes" id="UP000239872">
    <property type="component" value="Unassembled WGS sequence"/>
</dbReference>
<evidence type="ECO:0000313" key="2">
    <source>
        <dbReference type="Proteomes" id="UP000239872"/>
    </source>
</evidence>
<sequence>MAQDEARRFDQWIICASNPMRDCFPAEKAGQAVPRNDPPGMVDVAGQKIFCPYVLGELWCDKVYMSKI</sequence>
<keyword evidence="2" id="KW-1185">Reference proteome</keyword>
<reference evidence="1 2" key="1">
    <citation type="submission" date="2018-01" db="EMBL/GenBank/DDBJ databases">
        <title>A novel member of the phylum Bacteroidetes isolated from glacier ice.</title>
        <authorList>
            <person name="Liu Q."/>
            <person name="Xin Y.-H."/>
        </authorList>
    </citation>
    <scope>NUCLEOTIDE SEQUENCE [LARGE SCALE GENOMIC DNA]</scope>
    <source>
        <strain evidence="1 2">RB1R16</strain>
    </source>
</reference>